<dbReference type="InterPro" id="IPR036908">
    <property type="entry name" value="RlpA-like_sf"/>
</dbReference>
<feature type="chain" id="PRO_5035399971" evidence="3">
    <location>
        <begin position="17"/>
        <end position="536"/>
    </location>
</feature>
<feature type="compositionally biased region" description="Basic and acidic residues" evidence="2">
    <location>
        <begin position="316"/>
        <end position="326"/>
    </location>
</feature>
<dbReference type="SMR" id="A0A1I7SRV2"/>
<sequence>MKSLFLWTLLVPLVASNVITANLRRSSFLDKPETVDLPVENAADTVNLANSISFLSDLDFSDPEAAEVGRLDESYDHFPKEWALSEAITTLSKKLADFERLLSNLGLTDLKGVRKEEGESSAAKPSDKASSDSAFDKLGLIEVVETQAARFDGVEENARHFQGKESSTSPFNQLPNIVATAAKAADSEFPKFEDKESSSSLNDKLSPSDAITGQIMGISSTESPAGKNDEISITVLDKINLPDVVTSKIAELEASEPLASKPDEMAPKDERNNSSESLLDKINLPEVITATLKELEASETASDLPESVTSTIPESEADKVESDGKSETLLDRLDLPGVITTELAKLDEIERSENPELTNEKPSEATENPATPETPLASFDIADFRSYNNSNSETTTDNLEGSHLSQSPILPLLNHPISGGKFTFYHAQGKGACGLDCGRCSAAISARLFDPAAKWGPSGGKYILKDAVCLGMCVRIQYKGRSASFPIDDKCPECPPNHVDLSEHAFLALEPNAAVGVGRDATITYMFCNQTRISSC</sequence>
<dbReference type="AlphaFoldDB" id="A0A1I7SRV2"/>
<dbReference type="EMBL" id="CAJFCV020000002">
    <property type="protein sequence ID" value="CAG9101817.1"/>
    <property type="molecule type" value="Genomic_DNA"/>
</dbReference>
<evidence type="ECO:0000256" key="1">
    <source>
        <dbReference type="ARBA" id="ARBA00022729"/>
    </source>
</evidence>
<evidence type="ECO:0000256" key="3">
    <source>
        <dbReference type="SAM" id="SignalP"/>
    </source>
</evidence>
<feature type="compositionally biased region" description="Basic and acidic residues" evidence="2">
    <location>
        <begin position="348"/>
        <end position="364"/>
    </location>
</feature>
<protein>
    <submittedName>
        <fullName evidence="4">(pine wood nematode) hypothetical protein</fullName>
    </submittedName>
</protein>
<feature type="region of interest" description="Disordered" evidence="2">
    <location>
        <begin position="296"/>
        <end position="326"/>
    </location>
</feature>
<accession>A0A1I7SRV2</accession>
<name>A0A1I7SRV2_BURXY</name>
<dbReference type="Proteomes" id="UP000659654">
    <property type="component" value="Unassembled WGS sequence"/>
</dbReference>
<dbReference type="InterPro" id="IPR051477">
    <property type="entry name" value="Expansin_CellWall"/>
</dbReference>
<dbReference type="WBParaSite" id="BXY_1576900.1">
    <property type="protein sequence ID" value="BXY_1576900.1"/>
    <property type="gene ID" value="BXY_1576900"/>
</dbReference>
<feature type="region of interest" description="Disordered" evidence="2">
    <location>
        <begin position="113"/>
        <end position="132"/>
    </location>
</feature>
<keyword evidence="1 3" id="KW-0732">Signal</keyword>
<organism evidence="5 7">
    <name type="scientific">Bursaphelenchus xylophilus</name>
    <name type="common">Pinewood nematode worm</name>
    <name type="synonym">Aphelenchoides xylophilus</name>
    <dbReference type="NCBI Taxonomy" id="6326"/>
    <lineage>
        <taxon>Eukaryota</taxon>
        <taxon>Metazoa</taxon>
        <taxon>Ecdysozoa</taxon>
        <taxon>Nematoda</taxon>
        <taxon>Chromadorea</taxon>
        <taxon>Rhabditida</taxon>
        <taxon>Tylenchina</taxon>
        <taxon>Tylenchomorpha</taxon>
        <taxon>Aphelenchoidea</taxon>
        <taxon>Aphelenchoididae</taxon>
        <taxon>Bursaphelenchus</taxon>
    </lineage>
</organism>
<evidence type="ECO:0000313" key="6">
    <source>
        <dbReference type="Proteomes" id="UP000659654"/>
    </source>
</evidence>
<gene>
    <name evidence="4" type="ORF">BXYJ_LOCUS5249</name>
</gene>
<dbReference type="Proteomes" id="UP000095284">
    <property type="component" value="Unplaced"/>
</dbReference>
<dbReference type="OrthoDB" id="5845740at2759"/>
<evidence type="ECO:0000256" key="2">
    <source>
        <dbReference type="SAM" id="MobiDB-lite"/>
    </source>
</evidence>
<reference evidence="7" key="1">
    <citation type="submission" date="2016-11" db="UniProtKB">
        <authorList>
            <consortium name="WormBaseParasite"/>
        </authorList>
    </citation>
    <scope>IDENTIFICATION</scope>
</reference>
<dbReference type="PANTHER" id="PTHR31836">
    <property type="match status" value="1"/>
</dbReference>
<feature type="signal peptide" evidence="3">
    <location>
        <begin position="1"/>
        <end position="16"/>
    </location>
</feature>
<evidence type="ECO:0000313" key="4">
    <source>
        <dbReference type="EMBL" id="CAD5217856.1"/>
    </source>
</evidence>
<evidence type="ECO:0000313" key="7">
    <source>
        <dbReference type="WBParaSite" id="BXY_1576900.1"/>
    </source>
</evidence>
<feature type="compositionally biased region" description="Basic and acidic residues" evidence="2">
    <location>
        <begin position="261"/>
        <end position="273"/>
    </location>
</feature>
<feature type="region of interest" description="Disordered" evidence="2">
    <location>
        <begin position="185"/>
        <end position="209"/>
    </location>
</feature>
<feature type="compositionally biased region" description="Low complexity" evidence="2">
    <location>
        <begin position="198"/>
        <end position="208"/>
    </location>
</feature>
<feature type="region of interest" description="Disordered" evidence="2">
    <location>
        <begin position="348"/>
        <end position="375"/>
    </location>
</feature>
<proteinExistence type="predicted"/>
<feature type="compositionally biased region" description="Basic and acidic residues" evidence="2">
    <location>
        <begin position="185"/>
        <end position="197"/>
    </location>
</feature>
<dbReference type="Gene3D" id="2.40.40.10">
    <property type="entry name" value="RlpA-like domain"/>
    <property type="match status" value="1"/>
</dbReference>
<dbReference type="SUPFAM" id="SSF50685">
    <property type="entry name" value="Barwin-like endoglucanases"/>
    <property type="match status" value="1"/>
</dbReference>
<feature type="region of interest" description="Disordered" evidence="2">
    <location>
        <begin position="255"/>
        <end position="280"/>
    </location>
</feature>
<dbReference type="PANTHER" id="PTHR31836:SF28">
    <property type="entry name" value="SRCR DOMAIN-CONTAINING PROTEIN-RELATED"/>
    <property type="match status" value="1"/>
</dbReference>
<dbReference type="Proteomes" id="UP000582659">
    <property type="component" value="Unassembled WGS sequence"/>
</dbReference>
<reference evidence="4" key="2">
    <citation type="submission" date="2020-09" db="EMBL/GenBank/DDBJ databases">
        <authorList>
            <person name="Kikuchi T."/>
        </authorList>
    </citation>
    <scope>NUCLEOTIDE SEQUENCE</scope>
    <source>
        <strain evidence="4">Ka4C1</strain>
    </source>
</reference>
<dbReference type="EMBL" id="CAJFDI010000002">
    <property type="protein sequence ID" value="CAD5217856.1"/>
    <property type="molecule type" value="Genomic_DNA"/>
</dbReference>
<keyword evidence="6" id="KW-1185">Reference proteome</keyword>
<evidence type="ECO:0000313" key="5">
    <source>
        <dbReference type="Proteomes" id="UP000095284"/>
    </source>
</evidence>